<dbReference type="Gene3D" id="3.40.50.300">
    <property type="entry name" value="P-loop containing nucleotide triphosphate hydrolases"/>
    <property type="match status" value="1"/>
</dbReference>
<dbReference type="Pfam" id="PF00004">
    <property type="entry name" value="AAA"/>
    <property type="match status" value="1"/>
</dbReference>
<evidence type="ECO:0000256" key="5">
    <source>
        <dbReference type="ARBA" id="ARBA00022741"/>
    </source>
</evidence>
<evidence type="ECO:0000259" key="8">
    <source>
        <dbReference type="SMART" id="SM00382"/>
    </source>
</evidence>
<evidence type="ECO:0000256" key="6">
    <source>
        <dbReference type="ARBA" id="ARBA00022840"/>
    </source>
</evidence>
<dbReference type="GO" id="GO:0000731">
    <property type="term" value="P:DNA synthesis involved in DNA repair"/>
    <property type="evidence" value="ECO:0007669"/>
    <property type="project" value="TreeGrafter"/>
</dbReference>
<dbReference type="EMBL" id="JAZIBG010000017">
    <property type="protein sequence ID" value="MEF7613340.1"/>
    <property type="molecule type" value="Genomic_DNA"/>
</dbReference>
<evidence type="ECO:0000256" key="2">
    <source>
        <dbReference type="ARBA" id="ARBA00008959"/>
    </source>
</evidence>
<feature type="region of interest" description="Disordered" evidence="7">
    <location>
        <begin position="1"/>
        <end position="26"/>
    </location>
</feature>
<dbReference type="FunFam" id="1.20.272.10:FF:000001">
    <property type="entry name" value="Putative AAA family ATPase"/>
    <property type="match status" value="1"/>
</dbReference>
<dbReference type="SMART" id="SM00382">
    <property type="entry name" value="AAA"/>
    <property type="match status" value="1"/>
</dbReference>
<keyword evidence="5" id="KW-0547">Nucleotide-binding</keyword>
<organism evidence="9 10">
    <name type="scientific">Aquincola agrisoli</name>
    <dbReference type="NCBI Taxonomy" id="3119538"/>
    <lineage>
        <taxon>Bacteria</taxon>
        <taxon>Pseudomonadati</taxon>
        <taxon>Pseudomonadota</taxon>
        <taxon>Betaproteobacteria</taxon>
        <taxon>Burkholderiales</taxon>
        <taxon>Sphaerotilaceae</taxon>
        <taxon>Aquincola</taxon>
    </lineage>
</organism>
<evidence type="ECO:0000256" key="7">
    <source>
        <dbReference type="SAM" id="MobiDB-lite"/>
    </source>
</evidence>
<dbReference type="AlphaFoldDB" id="A0AAW9QE47"/>
<evidence type="ECO:0000256" key="4">
    <source>
        <dbReference type="ARBA" id="ARBA00022705"/>
    </source>
</evidence>
<dbReference type="Pfam" id="PF16193">
    <property type="entry name" value="AAA_assoc_2"/>
    <property type="match status" value="1"/>
</dbReference>
<evidence type="ECO:0000256" key="1">
    <source>
        <dbReference type="ARBA" id="ARBA00002393"/>
    </source>
</evidence>
<dbReference type="SUPFAM" id="SSF52540">
    <property type="entry name" value="P-loop containing nucleoside triphosphate hydrolases"/>
    <property type="match status" value="1"/>
</dbReference>
<dbReference type="FunFam" id="3.40.50.300:FF:000137">
    <property type="entry name" value="Replication-associated recombination protein A"/>
    <property type="match status" value="1"/>
</dbReference>
<comment type="function">
    <text evidence="1">DNA-dependent ATPase that plays important roles in cellular responses to stalled DNA replication processes.</text>
</comment>
<dbReference type="InterPro" id="IPR051314">
    <property type="entry name" value="AAA_ATPase_RarA/MGS1/WRNIP1"/>
</dbReference>
<sequence length="452" mass="49356">MTESLFDDLPLPGRAAPPAPLQPSGAELAGAPLAERLRPRTLDDVIGQRHLLGPGKPLRTAFETGRLHSMILWGPPGVGKTTLARLMAGAFDAQFIVLSAVLGGVKDIREAVDRAQAARGAGRASVVFVDEVHRFNKAQQDAFLPHVEAGLFTFIGATTENPSFEVNSALLSRATVHVLKALDAEDMAALIARAQALLAAPPLSDAARDRLVGYADGDARRLLNAYDNLVSLAGTVPALDEAALERSLGEQLRRYDKGGEQFYDTISALHKSVRGSDPDAALYWLARMLDGGVDPRYIIRRVVRMASEDIGLADPRALRLSLDAAETYERLGSPEGELTIAQAVVYLAMAPKSNAVYGAWNAVRAFVKQDGTRPVPLHLRNAPTRLMKDLDYGRDYRYAHDEPEGFAAGESYLPEGMAEPRFYRPVRRGLELRIGERLQELRDLNEQARKPR</sequence>
<dbReference type="GO" id="GO:0006261">
    <property type="term" value="P:DNA-templated DNA replication"/>
    <property type="evidence" value="ECO:0007669"/>
    <property type="project" value="TreeGrafter"/>
</dbReference>
<evidence type="ECO:0000256" key="3">
    <source>
        <dbReference type="ARBA" id="ARBA00020776"/>
    </source>
</evidence>
<proteinExistence type="inferred from homology"/>
<dbReference type="GO" id="GO:0003677">
    <property type="term" value="F:DNA binding"/>
    <property type="evidence" value="ECO:0007669"/>
    <property type="project" value="InterPro"/>
</dbReference>
<feature type="domain" description="AAA+ ATPase" evidence="8">
    <location>
        <begin position="66"/>
        <end position="182"/>
    </location>
</feature>
<dbReference type="InterPro" id="IPR032423">
    <property type="entry name" value="AAA_assoc_2"/>
</dbReference>
<dbReference type="InterPro" id="IPR008921">
    <property type="entry name" value="DNA_pol3_clamp-load_cplx_C"/>
</dbReference>
<dbReference type="Gene3D" id="1.10.3710.10">
    <property type="entry name" value="DNA polymerase III clamp loader subunits, C-terminal domain"/>
    <property type="match status" value="1"/>
</dbReference>
<dbReference type="Gene3D" id="1.20.272.10">
    <property type="match status" value="1"/>
</dbReference>
<keyword evidence="6" id="KW-0067">ATP-binding</keyword>
<comment type="caution">
    <text evidence="9">The sequence shown here is derived from an EMBL/GenBank/DDBJ whole genome shotgun (WGS) entry which is preliminary data.</text>
</comment>
<dbReference type="InterPro" id="IPR021886">
    <property type="entry name" value="MgsA_C"/>
</dbReference>
<dbReference type="CDD" id="cd00009">
    <property type="entry name" value="AAA"/>
    <property type="match status" value="1"/>
</dbReference>
<dbReference type="Pfam" id="PF12002">
    <property type="entry name" value="MgsA_C"/>
    <property type="match status" value="1"/>
</dbReference>
<evidence type="ECO:0000313" key="9">
    <source>
        <dbReference type="EMBL" id="MEF7613340.1"/>
    </source>
</evidence>
<dbReference type="GO" id="GO:0008047">
    <property type="term" value="F:enzyme activator activity"/>
    <property type="evidence" value="ECO:0007669"/>
    <property type="project" value="TreeGrafter"/>
</dbReference>
<dbReference type="GO" id="GO:0016887">
    <property type="term" value="F:ATP hydrolysis activity"/>
    <property type="evidence" value="ECO:0007669"/>
    <property type="project" value="InterPro"/>
</dbReference>
<dbReference type="InterPro" id="IPR003593">
    <property type="entry name" value="AAA+_ATPase"/>
</dbReference>
<keyword evidence="4" id="KW-0235">DNA replication</keyword>
<name>A0AAW9QE47_9BURK</name>
<reference evidence="9 10" key="1">
    <citation type="submission" date="2024-02" db="EMBL/GenBank/DDBJ databases">
        <title>Genome sequence of Aquincola sp. MAHUQ-54.</title>
        <authorList>
            <person name="Huq M.A."/>
        </authorList>
    </citation>
    <scope>NUCLEOTIDE SEQUENCE [LARGE SCALE GENOMIC DNA]</scope>
    <source>
        <strain evidence="9 10">MAHUQ-54</strain>
    </source>
</reference>
<comment type="similarity">
    <text evidence="2">Belongs to the AAA ATPase family. RarA/MGS1/WRNIP1 subfamily.</text>
</comment>
<dbReference type="InterPro" id="IPR027417">
    <property type="entry name" value="P-loop_NTPase"/>
</dbReference>
<protein>
    <recommendedName>
        <fullName evidence="3">Replication-associated recombination protein A</fullName>
    </recommendedName>
</protein>
<dbReference type="InterPro" id="IPR003959">
    <property type="entry name" value="ATPase_AAA_core"/>
</dbReference>
<dbReference type="PANTHER" id="PTHR13779">
    <property type="entry name" value="WERNER HELICASE-INTERACTING PROTEIN 1 FAMILY MEMBER"/>
    <property type="match status" value="1"/>
</dbReference>
<dbReference type="SUPFAM" id="SSF48019">
    <property type="entry name" value="post-AAA+ oligomerization domain-like"/>
    <property type="match status" value="1"/>
</dbReference>
<evidence type="ECO:0000313" key="10">
    <source>
        <dbReference type="Proteomes" id="UP001336250"/>
    </source>
</evidence>
<keyword evidence="10" id="KW-1185">Reference proteome</keyword>
<dbReference type="PANTHER" id="PTHR13779:SF7">
    <property type="entry name" value="ATPASE WRNIP1"/>
    <property type="match status" value="1"/>
</dbReference>
<dbReference type="GO" id="GO:0005524">
    <property type="term" value="F:ATP binding"/>
    <property type="evidence" value="ECO:0007669"/>
    <property type="project" value="UniProtKB-KW"/>
</dbReference>
<gene>
    <name evidence="9" type="ORF">V4F39_05400</name>
</gene>
<dbReference type="Proteomes" id="UP001336250">
    <property type="component" value="Unassembled WGS sequence"/>
</dbReference>
<accession>A0AAW9QE47</accession>
<dbReference type="GO" id="GO:0017116">
    <property type="term" value="F:single-stranded DNA helicase activity"/>
    <property type="evidence" value="ECO:0007669"/>
    <property type="project" value="TreeGrafter"/>
</dbReference>
<dbReference type="RefSeq" id="WP_332288283.1">
    <property type="nucleotide sequence ID" value="NZ_JAZIBG010000017.1"/>
</dbReference>
<dbReference type="CDD" id="cd18139">
    <property type="entry name" value="HLD_clamp_RarA"/>
    <property type="match status" value="1"/>
</dbReference>